<organism evidence="1 2">
    <name type="scientific">Trichothecium roseum</name>
    <dbReference type="NCBI Taxonomy" id="47278"/>
    <lineage>
        <taxon>Eukaryota</taxon>
        <taxon>Fungi</taxon>
        <taxon>Dikarya</taxon>
        <taxon>Ascomycota</taxon>
        <taxon>Pezizomycotina</taxon>
        <taxon>Sordariomycetes</taxon>
        <taxon>Hypocreomycetidae</taxon>
        <taxon>Hypocreales</taxon>
        <taxon>Hypocreales incertae sedis</taxon>
        <taxon>Trichothecium</taxon>
    </lineage>
</organism>
<dbReference type="Proteomes" id="UP001163324">
    <property type="component" value="Chromosome 8"/>
</dbReference>
<evidence type="ECO:0000313" key="1">
    <source>
        <dbReference type="EMBL" id="KAI9896819.1"/>
    </source>
</evidence>
<gene>
    <name evidence="1" type="ORF">N3K66_007841</name>
</gene>
<proteinExistence type="predicted"/>
<dbReference type="EMBL" id="CM047947">
    <property type="protein sequence ID" value="KAI9896819.1"/>
    <property type="molecule type" value="Genomic_DNA"/>
</dbReference>
<protein>
    <submittedName>
        <fullName evidence="1">Uncharacterized protein</fullName>
    </submittedName>
</protein>
<reference evidence="1" key="1">
    <citation type="submission" date="2022-10" db="EMBL/GenBank/DDBJ databases">
        <title>Complete Genome of Trichothecium roseum strain YXFP-22015, a Plant Pathogen Isolated from Citrus.</title>
        <authorList>
            <person name="Wang Y."/>
            <person name="Zhu L."/>
        </authorList>
    </citation>
    <scope>NUCLEOTIDE SEQUENCE</scope>
    <source>
        <strain evidence="1">YXFP-22015</strain>
    </source>
</reference>
<accession>A0ACC0UTI4</accession>
<comment type="caution">
    <text evidence="1">The sequence shown here is derived from an EMBL/GenBank/DDBJ whole genome shotgun (WGS) entry which is preliminary data.</text>
</comment>
<evidence type="ECO:0000313" key="2">
    <source>
        <dbReference type="Proteomes" id="UP001163324"/>
    </source>
</evidence>
<keyword evidence="2" id="KW-1185">Reference proteome</keyword>
<name>A0ACC0UTI4_9HYPO</name>
<sequence length="481" mass="50924">METYNGTTDAADDGWSTKTEDLNVFFDTGHMTFLLLCAALVLLMIPGVGFFYSGLARRKSALELLLLSMLSVAVVGFQWFFWGYSLTFSRTGNAFLGDLSQFGLMRTMAQPNGSALLPDILFCLYQGMFASITPALAIGAVADRGRVLPAVVFIFVWATVVYDPIAYWTWNANGWLFTLGSLDFAGGGPVHVASGACALAYSLMLGKRTGYSDAGGLPYRPHSVTNVVLGTVFLWVGWFGFNGGSALGINLRALVACYNTQLAACCAALAWVLLDYRLERKWSTVGLCSGAVSGLVAITPAAGFVSPWAALVIGFAGGVCCNFATKLKFLLRIDETLDIFAIHGVGGILGNILTGVFAASWIAKLDGAEWPPLGWVERHWAQVGYQLAGTLAAFAWSFALTCLILFLLNLVPGLSLRASPAEEELGMDDVQLGEFAYDYVELTRHVADSGASSAGGGASGVVSSASSAKLPHEKGGGPAVA</sequence>